<comment type="caution">
    <text evidence="2">The sequence shown here is derived from an EMBL/GenBank/DDBJ whole genome shotgun (WGS) entry which is preliminary data.</text>
</comment>
<gene>
    <name evidence="2" type="ORF">T4C_5817</name>
</gene>
<sequence length="113" mass="12410">MVAATVPEEAQSLPEPPLPRRSSSGRSCNAETSLLAHFFKEKPPDRTRSESFFTKLRASPLSSQLVARSSTYMSVTTRSMSVSISPHCRACCLTTCMARNGEHARPNPTLVNR</sequence>
<protein>
    <submittedName>
        <fullName evidence="2">Uncharacterized protein</fullName>
    </submittedName>
</protein>
<evidence type="ECO:0000313" key="2">
    <source>
        <dbReference type="EMBL" id="KRZ41747.1"/>
    </source>
</evidence>
<dbReference type="EMBL" id="JYDV01000019">
    <property type="protein sequence ID" value="KRZ41747.1"/>
    <property type="molecule type" value="Genomic_DNA"/>
</dbReference>
<organism evidence="2 3">
    <name type="scientific">Trichinella pseudospiralis</name>
    <name type="common">Parasitic roundworm</name>
    <dbReference type="NCBI Taxonomy" id="6337"/>
    <lineage>
        <taxon>Eukaryota</taxon>
        <taxon>Metazoa</taxon>
        <taxon>Ecdysozoa</taxon>
        <taxon>Nematoda</taxon>
        <taxon>Enoplea</taxon>
        <taxon>Dorylaimia</taxon>
        <taxon>Trichinellida</taxon>
        <taxon>Trichinellidae</taxon>
        <taxon>Trichinella</taxon>
    </lineage>
</organism>
<reference evidence="2 3" key="1">
    <citation type="submission" date="2015-01" db="EMBL/GenBank/DDBJ databases">
        <title>Evolution of Trichinella species and genotypes.</title>
        <authorList>
            <person name="Korhonen P.K."/>
            <person name="Edoardo P."/>
            <person name="Giuseppe L.R."/>
            <person name="Gasser R.B."/>
        </authorList>
    </citation>
    <scope>NUCLEOTIDE SEQUENCE [LARGE SCALE GENOMIC DNA]</scope>
    <source>
        <strain evidence="2">ISS176</strain>
    </source>
</reference>
<proteinExistence type="predicted"/>
<accession>A0A0V1K3E4</accession>
<dbReference type="AlphaFoldDB" id="A0A0V1K3E4"/>
<evidence type="ECO:0000313" key="3">
    <source>
        <dbReference type="Proteomes" id="UP000054826"/>
    </source>
</evidence>
<evidence type="ECO:0000256" key="1">
    <source>
        <dbReference type="SAM" id="MobiDB-lite"/>
    </source>
</evidence>
<feature type="region of interest" description="Disordered" evidence="1">
    <location>
        <begin position="1"/>
        <end position="28"/>
    </location>
</feature>
<dbReference type="Proteomes" id="UP000054826">
    <property type="component" value="Unassembled WGS sequence"/>
</dbReference>
<name>A0A0V1K3E4_TRIPS</name>